<evidence type="ECO:0000256" key="4">
    <source>
        <dbReference type="ARBA" id="ARBA00023033"/>
    </source>
</evidence>
<dbReference type="EMBL" id="WOWK01000005">
    <property type="protein sequence ID" value="KAF0330823.1"/>
    <property type="molecule type" value="Genomic_DNA"/>
</dbReference>
<dbReference type="GO" id="GO:0071949">
    <property type="term" value="F:FAD binding"/>
    <property type="evidence" value="ECO:0007669"/>
    <property type="project" value="InterPro"/>
</dbReference>
<keyword evidence="2" id="KW-0274">FAD</keyword>
<proteinExistence type="predicted"/>
<reference evidence="6 7" key="1">
    <citation type="submission" date="2019-12" db="EMBL/GenBank/DDBJ databases">
        <title>A genome sequence resource for the geographically widespread anthracnose pathogen Colletotrichum asianum.</title>
        <authorList>
            <person name="Meng Y."/>
        </authorList>
    </citation>
    <scope>NUCLEOTIDE SEQUENCE [LARGE SCALE GENOMIC DNA]</scope>
    <source>
        <strain evidence="6 7">ICMP 18580</strain>
    </source>
</reference>
<evidence type="ECO:0000256" key="1">
    <source>
        <dbReference type="ARBA" id="ARBA00022630"/>
    </source>
</evidence>
<sequence>MINLKIAIIGAGPAGCMLARLLHLANIEATVYESESSPDFRSQGGSLDLHTHTGLAALKEAGLFDEFLKHARYDGQYMAIVDKNNKPHFVRTVEGWGNGGQERPEIDRPKLREILADSLPKGMIKWGHRLKSVGEDGTLNFEHTSTAGFDLVIGADGAWSKVRQLLAPEVKPSWTKIGLYSLSIPNAVETAPELSKLVNRGNVFANSYQQRITVQQMGDESLSVYAAVVSEEEKWSSPEVCGYDSHDIEAVKKRLLELYKDWSPELTDAIVKAEGECTPRSLYMLPVGFKWLHRRGFTVIGDAAHLMTPYAGEGVNVALEDAMQLAKAIISAATEGGDPDILDRKVEAFEKEMFPRMEKVQRLTEELMHDNMFTPGSPQTTIAKSVARHAKFETPWVFHPLVTASVHTFFFMRKLLP</sequence>
<dbReference type="Pfam" id="PF01494">
    <property type="entry name" value="FAD_binding_3"/>
    <property type="match status" value="1"/>
</dbReference>
<keyword evidence="1" id="KW-0285">Flavoprotein</keyword>
<dbReference type="PRINTS" id="PR00420">
    <property type="entry name" value="RNGMNOXGNASE"/>
</dbReference>
<dbReference type="PANTHER" id="PTHR46972:SF1">
    <property type="entry name" value="FAD DEPENDENT OXIDOREDUCTASE DOMAIN-CONTAINING PROTEIN"/>
    <property type="match status" value="1"/>
</dbReference>
<accession>A0A8H3WMN2</accession>
<dbReference type="PANTHER" id="PTHR46972">
    <property type="entry name" value="MONOOXYGENASE ASQM-RELATED"/>
    <property type="match status" value="1"/>
</dbReference>
<comment type="caution">
    <text evidence="6">The sequence shown here is derived from an EMBL/GenBank/DDBJ whole genome shotgun (WGS) entry which is preliminary data.</text>
</comment>
<evidence type="ECO:0000259" key="5">
    <source>
        <dbReference type="Pfam" id="PF01494"/>
    </source>
</evidence>
<protein>
    <recommendedName>
        <fullName evidence="5">FAD-binding domain-containing protein</fullName>
    </recommendedName>
</protein>
<dbReference type="Gene3D" id="3.50.50.60">
    <property type="entry name" value="FAD/NAD(P)-binding domain"/>
    <property type="match status" value="1"/>
</dbReference>
<dbReference type="AlphaFoldDB" id="A0A8H3WMN2"/>
<evidence type="ECO:0000313" key="6">
    <source>
        <dbReference type="EMBL" id="KAF0330823.1"/>
    </source>
</evidence>
<evidence type="ECO:0000256" key="3">
    <source>
        <dbReference type="ARBA" id="ARBA00023002"/>
    </source>
</evidence>
<keyword evidence="3" id="KW-0560">Oxidoreductase</keyword>
<dbReference type="SUPFAM" id="SSF51905">
    <property type="entry name" value="FAD/NAD(P)-binding domain"/>
    <property type="match status" value="1"/>
</dbReference>
<keyword evidence="7" id="KW-1185">Reference proteome</keyword>
<dbReference type="InterPro" id="IPR002938">
    <property type="entry name" value="FAD-bd"/>
</dbReference>
<organism evidence="6 7">
    <name type="scientific">Colletotrichum asianum</name>
    <dbReference type="NCBI Taxonomy" id="702518"/>
    <lineage>
        <taxon>Eukaryota</taxon>
        <taxon>Fungi</taxon>
        <taxon>Dikarya</taxon>
        <taxon>Ascomycota</taxon>
        <taxon>Pezizomycotina</taxon>
        <taxon>Sordariomycetes</taxon>
        <taxon>Hypocreomycetidae</taxon>
        <taxon>Glomerellales</taxon>
        <taxon>Glomerellaceae</taxon>
        <taxon>Colletotrichum</taxon>
        <taxon>Colletotrichum gloeosporioides species complex</taxon>
    </lineage>
</organism>
<dbReference type="InterPro" id="IPR036188">
    <property type="entry name" value="FAD/NAD-bd_sf"/>
</dbReference>
<keyword evidence="4" id="KW-0503">Monooxygenase</keyword>
<dbReference type="GO" id="GO:0004497">
    <property type="term" value="F:monooxygenase activity"/>
    <property type="evidence" value="ECO:0007669"/>
    <property type="project" value="UniProtKB-KW"/>
</dbReference>
<evidence type="ECO:0000313" key="7">
    <source>
        <dbReference type="Proteomes" id="UP000434172"/>
    </source>
</evidence>
<dbReference type="Proteomes" id="UP000434172">
    <property type="component" value="Unassembled WGS sequence"/>
</dbReference>
<dbReference type="OrthoDB" id="655030at2759"/>
<name>A0A8H3WMN2_9PEZI</name>
<evidence type="ECO:0000256" key="2">
    <source>
        <dbReference type="ARBA" id="ARBA00022827"/>
    </source>
</evidence>
<gene>
    <name evidence="6" type="ORF">GQ607_001692</name>
</gene>
<feature type="domain" description="FAD-binding" evidence="5">
    <location>
        <begin position="5"/>
        <end position="344"/>
    </location>
</feature>